<evidence type="ECO:0000313" key="1">
    <source>
        <dbReference type="EMBL" id="EAS29811.2"/>
    </source>
</evidence>
<name>A0A0E1S1B1_COCIM</name>
<dbReference type="EMBL" id="GG704913">
    <property type="protein sequence ID" value="EAS29811.2"/>
    <property type="molecule type" value="Genomic_DNA"/>
</dbReference>
<proteinExistence type="predicted"/>
<dbReference type="InParanoid" id="A0A0E1S1B1"/>
<organism evidence="1 2">
    <name type="scientific">Coccidioides immitis (strain RS)</name>
    <name type="common">Valley fever fungus</name>
    <dbReference type="NCBI Taxonomy" id="246410"/>
    <lineage>
        <taxon>Eukaryota</taxon>
        <taxon>Fungi</taxon>
        <taxon>Dikarya</taxon>
        <taxon>Ascomycota</taxon>
        <taxon>Pezizomycotina</taxon>
        <taxon>Eurotiomycetes</taxon>
        <taxon>Eurotiomycetidae</taxon>
        <taxon>Onygenales</taxon>
        <taxon>Onygenaceae</taxon>
        <taxon>Coccidioides</taxon>
    </lineage>
</organism>
<dbReference type="KEGG" id="cim:CIMG_13191"/>
<gene>
    <name evidence="1" type="ORF">CIMG_13191</name>
</gene>
<evidence type="ECO:0000313" key="2">
    <source>
        <dbReference type="Proteomes" id="UP000001261"/>
    </source>
</evidence>
<protein>
    <submittedName>
        <fullName evidence="1">Uncharacterized protein</fullName>
    </submittedName>
</protein>
<dbReference type="AlphaFoldDB" id="A0A0E1S1B1"/>
<keyword evidence="2" id="KW-1185">Reference proteome</keyword>
<sequence>MLWGRGWGRVRGSAPHTSEFGLGYVPLTERPQSLSPSALHCHSRAPMGRGFGRINATAWITSWALAPASYRKRSLRF</sequence>
<dbReference type="Proteomes" id="UP000001261">
    <property type="component" value="Unassembled WGS sequence"/>
</dbReference>
<reference evidence="2" key="2">
    <citation type="journal article" date="2010" name="Genome Res.">
        <title>Population genomic sequencing of Coccidioides fungi reveals recent hybridization and transposon control.</title>
        <authorList>
            <person name="Neafsey D.E."/>
            <person name="Barker B.M."/>
            <person name="Sharpton T.J."/>
            <person name="Stajich J.E."/>
            <person name="Park D.J."/>
            <person name="Whiston E."/>
            <person name="Hung C.-Y."/>
            <person name="McMahan C."/>
            <person name="White J."/>
            <person name="Sykes S."/>
            <person name="Heiman D."/>
            <person name="Young S."/>
            <person name="Zeng Q."/>
            <person name="Abouelleil A."/>
            <person name="Aftuck L."/>
            <person name="Bessette D."/>
            <person name="Brown A."/>
            <person name="FitzGerald M."/>
            <person name="Lui A."/>
            <person name="Macdonald J.P."/>
            <person name="Priest M."/>
            <person name="Orbach M.J."/>
            <person name="Galgiani J.N."/>
            <person name="Kirkland T.N."/>
            <person name="Cole G.T."/>
            <person name="Birren B.W."/>
            <person name="Henn M.R."/>
            <person name="Taylor J.W."/>
            <person name="Rounsley S.D."/>
        </authorList>
    </citation>
    <scope>GENOME REANNOTATION</scope>
    <source>
        <strain evidence="2">RS</strain>
    </source>
</reference>
<dbReference type="RefSeq" id="XP_001241394.2">
    <property type="nucleotide sequence ID" value="XM_001241393.2"/>
</dbReference>
<dbReference type="VEuPathDB" id="FungiDB:CIMG_13191"/>
<dbReference type="GeneID" id="24164818"/>
<reference evidence="2" key="1">
    <citation type="journal article" date="2009" name="Genome Res.">
        <title>Comparative genomic analyses of the human fungal pathogens Coccidioides and their relatives.</title>
        <authorList>
            <person name="Sharpton T.J."/>
            <person name="Stajich J.E."/>
            <person name="Rounsley S.D."/>
            <person name="Gardner M.J."/>
            <person name="Wortman J.R."/>
            <person name="Jordar V.S."/>
            <person name="Maiti R."/>
            <person name="Kodira C.D."/>
            <person name="Neafsey D.E."/>
            <person name="Zeng Q."/>
            <person name="Hung C.-Y."/>
            <person name="McMahan C."/>
            <person name="Muszewska A."/>
            <person name="Grynberg M."/>
            <person name="Mandel M.A."/>
            <person name="Kellner E.M."/>
            <person name="Barker B.M."/>
            <person name="Galgiani J.N."/>
            <person name="Orbach M.J."/>
            <person name="Kirkland T.N."/>
            <person name="Cole G.T."/>
            <person name="Henn M.R."/>
            <person name="Birren B.W."/>
            <person name="Taylor J.W."/>
        </authorList>
    </citation>
    <scope>NUCLEOTIDE SEQUENCE [LARGE SCALE GENOMIC DNA]</scope>
    <source>
        <strain evidence="2">RS</strain>
    </source>
</reference>
<accession>A0A0E1S1B1</accession>